<reference evidence="6" key="1">
    <citation type="submission" date="2022-08" db="UniProtKB">
        <authorList>
            <consortium name="EnsemblMetazoa"/>
        </authorList>
    </citation>
    <scope>IDENTIFICATION</scope>
    <source>
        <strain evidence="6">Israel</strain>
    </source>
</reference>
<dbReference type="PANTHER" id="PTHR24379:SF127">
    <property type="entry name" value="BLOODY FINGERS-RELATED"/>
    <property type="match status" value="1"/>
</dbReference>
<dbReference type="SMART" id="SM00355">
    <property type="entry name" value="ZnF_C2H2"/>
    <property type="match status" value="3"/>
</dbReference>
<organism evidence="6 7">
    <name type="scientific">Phlebotomus papatasi</name>
    <name type="common">Sandfly</name>
    <dbReference type="NCBI Taxonomy" id="29031"/>
    <lineage>
        <taxon>Eukaryota</taxon>
        <taxon>Metazoa</taxon>
        <taxon>Ecdysozoa</taxon>
        <taxon>Arthropoda</taxon>
        <taxon>Hexapoda</taxon>
        <taxon>Insecta</taxon>
        <taxon>Pterygota</taxon>
        <taxon>Neoptera</taxon>
        <taxon>Endopterygota</taxon>
        <taxon>Diptera</taxon>
        <taxon>Nematocera</taxon>
        <taxon>Psychodoidea</taxon>
        <taxon>Psychodidae</taxon>
        <taxon>Phlebotomus</taxon>
        <taxon>Phlebotomus</taxon>
    </lineage>
</organism>
<dbReference type="Pfam" id="PF00096">
    <property type="entry name" value="zf-C2H2"/>
    <property type="match status" value="1"/>
</dbReference>
<dbReference type="SUPFAM" id="SSF57667">
    <property type="entry name" value="beta-beta-alpha zinc fingers"/>
    <property type="match status" value="1"/>
</dbReference>
<dbReference type="EnsemblMetazoa" id="PPAI004390-RA">
    <property type="protein sequence ID" value="PPAI004390-PA"/>
    <property type="gene ID" value="PPAI004390"/>
</dbReference>
<feature type="domain" description="C2H2-type" evidence="5">
    <location>
        <begin position="92"/>
        <end position="119"/>
    </location>
</feature>
<dbReference type="VEuPathDB" id="VectorBase:PPAI004390"/>
<evidence type="ECO:0000259" key="5">
    <source>
        <dbReference type="PROSITE" id="PS50157"/>
    </source>
</evidence>
<dbReference type="PROSITE" id="PS50157">
    <property type="entry name" value="ZINC_FINGER_C2H2_2"/>
    <property type="match status" value="2"/>
</dbReference>
<evidence type="ECO:0000256" key="1">
    <source>
        <dbReference type="ARBA" id="ARBA00022723"/>
    </source>
</evidence>
<dbReference type="VEuPathDB" id="VectorBase:PPAPM1_000664"/>
<evidence type="ECO:0000256" key="4">
    <source>
        <dbReference type="ARBA" id="ARBA00022833"/>
    </source>
</evidence>
<feature type="domain" description="C2H2-type" evidence="5">
    <location>
        <begin position="56"/>
        <end position="84"/>
    </location>
</feature>
<dbReference type="PROSITE" id="PS00028">
    <property type="entry name" value="ZINC_FINGER_C2H2_1"/>
    <property type="match status" value="3"/>
</dbReference>
<dbReference type="Proteomes" id="UP000092462">
    <property type="component" value="Unassembled WGS sequence"/>
</dbReference>
<evidence type="ECO:0000313" key="6">
    <source>
        <dbReference type="EnsemblMetazoa" id="PPAI004390-PA"/>
    </source>
</evidence>
<name>A0A1B0D9S8_PHLPP</name>
<evidence type="ECO:0000313" key="7">
    <source>
        <dbReference type="Proteomes" id="UP000092462"/>
    </source>
</evidence>
<keyword evidence="3" id="KW-0863">Zinc-finger</keyword>
<keyword evidence="4" id="KW-0862">Zinc</keyword>
<protein>
    <recommendedName>
        <fullName evidence="5">C2H2-type domain-containing protein</fullName>
    </recommendedName>
</protein>
<dbReference type="Gene3D" id="3.30.160.60">
    <property type="entry name" value="Classic Zinc Finger"/>
    <property type="match status" value="2"/>
</dbReference>
<dbReference type="GO" id="GO:0000977">
    <property type="term" value="F:RNA polymerase II transcription regulatory region sequence-specific DNA binding"/>
    <property type="evidence" value="ECO:0007669"/>
    <property type="project" value="TreeGrafter"/>
</dbReference>
<dbReference type="InterPro" id="IPR036236">
    <property type="entry name" value="Znf_C2H2_sf"/>
</dbReference>
<dbReference type="AlphaFoldDB" id="A0A1B0D9S8"/>
<accession>A0A1B0D9S8</accession>
<dbReference type="PANTHER" id="PTHR24379">
    <property type="entry name" value="KRAB AND ZINC FINGER DOMAIN-CONTAINING"/>
    <property type="match status" value="1"/>
</dbReference>
<keyword evidence="7" id="KW-1185">Reference proteome</keyword>
<sequence>MIFSSALRRGVLGLFPLHEDSPHGVGGDLIKCIICMQTFEYLVDARKHAETHKRPFQCEYCHKKVSTKFGLEKHINKFHTDPIPSEDEGGAFECSTCIKSFRSSSILERHLIIHTRPYLKDESFRNYINDKEKLFEVKTGDGSSASTTFQEIDTTFIKVEKGIVKEEPEEYE</sequence>
<dbReference type="GO" id="GO:0000981">
    <property type="term" value="F:DNA-binding transcription factor activity, RNA polymerase II-specific"/>
    <property type="evidence" value="ECO:0007669"/>
    <property type="project" value="TreeGrafter"/>
</dbReference>
<dbReference type="InterPro" id="IPR013087">
    <property type="entry name" value="Znf_C2H2_type"/>
</dbReference>
<dbReference type="FunFam" id="3.30.160.60:FF:000340">
    <property type="entry name" value="zinc finger protein 473 isoform X1"/>
    <property type="match status" value="1"/>
</dbReference>
<dbReference type="EMBL" id="AJVK01028443">
    <property type="status" value="NOT_ANNOTATED_CDS"/>
    <property type="molecule type" value="Genomic_DNA"/>
</dbReference>
<evidence type="ECO:0000256" key="3">
    <source>
        <dbReference type="ARBA" id="ARBA00022771"/>
    </source>
</evidence>
<dbReference type="GO" id="GO:0005634">
    <property type="term" value="C:nucleus"/>
    <property type="evidence" value="ECO:0007669"/>
    <property type="project" value="TreeGrafter"/>
</dbReference>
<proteinExistence type="predicted"/>
<keyword evidence="2" id="KW-0677">Repeat</keyword>
<evidence type="ECO:0000256" key="2">
    <source>
        <dbReference type="ARBA" id="ARBA00022737"/>
    </source>
</evidence>
<keyword evidence="1" id="KW-0479">Metal-binding</keyword>
<dbReference type="GO" id="GO:0008270">
    <property type="term" value="F:zinc ion binding"/>
    <property type="evidence" value="ECO:0007669"/>
    <property type="project" value="UniProtKB-KW"/>
</dbReference>